<reference evidence="2 3" key="1">
    <citation type="journal article" date="2022" name="Nat. Ecol. Evol.">
        <title>A masculinizing supergene underlies an exaggerated male reproductive morph in a spider.</title>
        <authorList>
            <person name="Hendrickx F."/>
            <person name="De Corte Z."/>
            <person name="Sonet G."/>
            <person name="Van Belleghem S.M."/>
            <person name="Kostlbacher S."/>
            <person name="Vangestel C."/>
        </authorList>
    </citation>
    <scope>NUCLEOTIDE SEQUENCE [LARGE SCALE GENOMIC DNA]</scope>
    <source>
        <strain evidence="2">W744_W776</strain>
    </source>
</reference>
<feature type="region of interest" description="Disordered" evidence="1">
    <location>
        <begin position="41"/>
        <end position="66"/>
    </location>
</feature>
<name>A0AAV6VP14_9ARAC</name>
<evidence type="ECO:0000256" key="1">
    <source>
        <dbReference type="SAM" id="MobiDB-lite"/>
    </source>
</evidence>
<keyword evidence="3" id="KW-1185">Reference proteome</keyword>
<evidence type="ECO:0000313" key="2">
    <source>
        <dbReference type="EMBL" id="KAG8197567.1"/>
    </source>
</evidence>
<comment type="caution">
    <text evidence="2">The sequence shown here is derived from an EMBL/GenBank/DDBJ whole genome shotgun (WGS) entry which is preliminary data.</text>
</comment>
<proteinExistence type="predicted"/>
<feature type="region of interest" description="Disordered" evidence="1">
    <location>
        <begin position="147"/>
        <end position="182"/>
    </location>
</feature>
<organism evidence="2 3">
    <name type="scientific">Oedothorax gibbosus</name>
    <dbReference type="NCBI Taxonomy" id="931172"/>
    <lineage>
        <taxon>Eukaryota</taxon>
        <taxon>Metazoa</taxon>
        <taxon>Ecdysozoa</taxon>
        <taxon>Arthropoda</taxon>
        <taxon>Chelicerata</taxon>
        <taxon>Arachnida</taxon>
        <taxon>Araneae</taxon>
        <taxon>Araneomorphae</taxon>
        <taxon>Entelegynae</taxon>
        <taxon>Araneoidea</taxon>
        <taxon>Linyphiidae</taxon>
        <taxon>Erigoninae</taxon>
        <taxon>Oedothorax</taxon>
    </lineage>
</organism>
<dbReference type="EMBL" id="JAFNEN010000053">
    <property type="protein sequence ID" value="KAG8197567.1"/>
    <property type="molecule type" value="Genomic_DNA"/>
</dbReference>
<accession>A0AAV6VP14</accession>
<protein>
    <submittedName>
        <fullName evidence="2">Uncharacterized protein</fullName>
    </submittedName>
</protein>
<gene>
    <name evidence="2" type="ORF">JTE90_021297</name>
</gene>
<sequence>MSPPPPFCKEDISPNRPSLSTVSYRRHRFIVTVQLQVTTKMSPTPVPPKKEKMSRRRYPVRKPAKKDSTQINGVVLKGAKMSSLCDCKSGTIVVQSSRCIGKVPGSKHVIHLTCKLRIYAIFLISLTTNTPTPDHIDSTTKSQTLSLNTPIRIDGATIRPTSPHSPRPHTQEHLPSIPSPTPRTRTHLIVCLFQVSSATEESRDNTTMVRRDE</sequence>
<dbReference type="AlphaFoldDB" id="A0AAV6VP14"/>
<feature type="compositionally biased region" description="Basic residues" evidence="1">
    <location>
        <begin position="52"/>
        <end position="64"/>
    </location>
</feature>
<evidence type="ECO:0000313" key="3">
    <source>
        <dbReference type="Proteomes" id="UP000827092"/>
    </source>
</evidence>
<dbReference type="Proteomes" id="UP000827092">
    <property type="component" value="Unassembled WGS sequence"/>
</dbReference>